<evidence type="ECO:0000313" key="2">
    <source>
        <dbReference type="EMBL" id="ONK68517.1"/>
    </source>
</evidence>
<protein>
    <submittedName>
        <fullName evidence="2">Uncharacterized protein</fullName>
    </submittedName>
</protein>
<organism evidence="2 3">
    <name type="scientific">Asparagus officinalis</name>
    <name type="common">Garden asparagus</name>
    <dbReference type="NCBI Taxonomy" id="4686"/>
    <lineage>
        <taxon>Eukaryota</taxon>
        <taxon>Viridiplantae</taxon>
        <taxon>Streptophyta</taxon>
        <taxon>Embryophyta</taxon>
        <taxon>Tracheophyta</taxon>
        <taxon>Spermatophyta</taxon>
        <taxon>Magnoliopsida</taxon>
        <taxon>Liliopsida</taxon>
        <taxon>Asparagales</taxon>
        <taxon>Asparagaceae</taxon>
        <taxon>Asparagoideae</taxon>
        <taxon>Asparagus</taxon>
    </lineage>
</organism>
<evidence type="ECO:0000313" key="3">
    <source>
        <dbReference type="Proteomes" id="UP000243459"/>
    </source>
</evidence>
<keyword evidence="1" id="KW-0472">Membrane</keyword>
<dbReference type="OrthoDB" id="753811at2759"/>
<dbReference type="PANTHER" id="PTHR33698:SF6">
    <property type="entry name" value="TRANSMEMBRANE PROTEIN"/>
    <property type="match status" value="1"/>
</dbReference>
<keyword evidence="3" id="KW-1185">Reference proteome</keyword>
<evidence type="ECO:0000256" key="1">
    <source>
        <dbReference type="SAM" id="Phobius"/>
    </source>
</evidence>
<dbReference type="PANTHER" id="PTHR33698">
    <property type="entry name" value="NUCLEAR TRANSPORT FACTOR 2 (NTF2)-LIKE PROTEIN"/>
    <property type="match status" value="1"/>
</dbReference>
<keyword evidence="1" id="KW-1133">Transmembrane helix</keyword>
<dbReference type="EMBL" id="CM007385">
    <property type="protein sequence ID" value="ONK68517.1"/>
    <property type="molecule type" value="Genomic_DNA"/>
</dbReference>
<keyword evidence="1" id="KW-0812">Transmembrane</keyword>
<dbReference type="Gramene" id="ONK68517">
    <property type="protein sequence ID" value="ONK68517"/>
    <property type="gene ID" value="A4U43_C05F12660"/>
</dbReference>
<dbReference type="OMA" id="CYSNFRS"/>
<proteinExistence type="predicted"/>
<reference evidence="3" key="1">
    <citation type="journal article" date="2017" name="Nat. Commun.">
        <title>The asparagus genome sheds light on the origin and evolution of a young Y chromosome.</title>
        <authorList>
            <person name="Harkess A."/>
            <person name="Zhou J."/>
            <person name="Xu C."/>
            <person name="Bowers J.E."/>
            <person name="Van der Hulst R."/>
            <person name="Ayyampalayam S."/>
            <person name="Mercati F."/>
            <person name="Riccardi P."/>
            <person name="McKain M.R."/>
            <person name="Kakrana A."/>
            <person name="Tang H."/>
            <person name="Ray J."/>
            <person name="Groenendijk J."/>
            <person name="Arikit S."/>
            <person name="Mathioni S.M."/>
            <person name="Nakano M."/>
            <person name="Shan H."/>
            <person name="Telgmann-Rauber A."/>
            <person name="Kanno A."/>
            <person name="Yue Z."/>
            <person name="Chen H."/>
            <person name="Li W."/>
            <person name="Chen Y."/>
            <person name="Xu X."/>
            <person name="Zhang Y."/>
            <person name="Luo S."/>
            <person name="Chen H."/>
            <person name="Gao J."/>
            <person name="Mao Z."/>
            <person name="Pires J.C."/>
            <person name="Luo M."/>
            <person name="Kudrna D."/>
            <person name="Wing R.A."/>
            <person name="Meyers B.C."/>
            <person name="Yi K."/>
            <person name="Kong H."/>
            <person name="Lavrijsen P."/>
            <person name="Sunseri F."/>
            <person name="Falavigna A."/>
            <person name="Ye Y."/>
            <person name="Leebens-Mack J.H."/>
            <person name="Chen G."/>
        </authorList>
    </citation>
    <scope>NUCLEOTIDE SEQUENCE [LARGE SCALE GENOMIC DNA]</scope>
    <source>
        <strain evidence="3">cv. DH0086</strain>
    </source>
</reference>
<name>A0A5P1ETT6_ASPOF</name>
<sequence>MTTLNTIIQHQPYSNLHLKHLTNNISSPKSITLLHPLKGTNISKSFVPHCTPKNSEPNNGLYKASKWLYTSMKNQNVQEFIEVIGDDRRGFRYDPFTLFIIKSLLKQQCSIVLSSLMVFIANHLEVVVKPITTGGVPDIGLKWNFEWSNNYIPLGPACSLYTTHMYTGKILLRNGKALIAPLLPLELLKKKMKEVVIPIFGKISTATVFKGKRKSALLTCLLAILFMVISVILWKNTL</sequence>
<dbReference type="Proteomes" id="UP000243459">
    <property type="component" value="Chromosome 5"/>
</dbReference>
<gene>
    <name evidence="2" type="ORF">A4U43_C05F12660</name>
</gene>
<feature type="transmembrane region" description="Helical" evidence="1">
    <location>
        <begin position="216"/>
        <end position="234"/>
    </location>
</feature>
<accession>A0A5P1ETT6</accession>
<dbReference type="AlphaFoldDB" id="A0A5P1ETT6"/>